<dbReference type="PROSITE" id="PS50231">
    <property type="entry name" value="RICIN_B_LECTIN"/>
    <property type="match status" value="1"/>
</dbReference>
<sequence>MRHVMRHTAAFRSTLATVSTTALLIASLCAPTLASAAESSELQTTSNAQVQPQNNSTATDNVSGTDNNHAESTQDSSESDAPNNGNPSGSDQSIDSLSTSTDLQDSQPTDEPNAQADNDSDATDNAGNQTQPEQNASMISEQQLDDLAAANKDAIAEGEYTISSAINTNFVLDVSGGSHANGANVQIYQDNASSAQRWRVVKDTIGYLTLINVGSGKVLDVSAGSSAPGANVDQWESNGTRAQKWIALSENGHIVLRSAIAGDHPLALDVYKGWTRNGVNVQSYTVNGASAQQWNFEKIADMSDQVRSYWSKHSTLGRPTAPAQDTPSGSKQTFQRGVTYQHGDTVIGISGAIYTKWISLGGENGKLGAPTSDVRTLRNGFSQSFKGGQQIHWSAATGAHVTAYGIQNYWKLNGWETGRLGYPTSDEIRSPRDGGASQHFQGGYVYWSPQTGAQTVAEGILGAYIAQGYEVGPLGYPVNEEHDWNKGRAQDFQHGTLTWAGCGKKGWQNPAQYFQVSSCDVGVPANGMFGYASPSRISMSATREQAIEAMISRAYDYLGTRYVWDYALQPGVGVDCAGLVMQSLYAAGMDLHEYNPTNHWYDPWHSHDANNMAADSRFKHVSLNERQRGDLIYWPGHIAIYLGNDQIIEANVPAVRINSLWAYGTPGGALRPFV</sequence>
<name>A0A430FLT5_9BIFI</name>
<evidence type="ECO:0000313" key="8">
    <source>
        <dbReference type="EMBL" id="RSX53688.1"/>
    </source>
</evidence>
<feature type="region of interest" description="Disordered" evidence="5">
    <location>
        <begin position="314"/>
        <end position="333"/>
    </location>
</feature>
<evidence type="ECO:0000256" key="6">
    <source>
        <dbReference type="SAM" id="SignalP"/>
    </source>
</evidence>
<keyword evidence="9" id="KW-1185">Reference proteome</keyword>
<evidence type="ECO:0000256" key="1">
    <source>
        <dbReference type="ARBA" id="ARBA00007074"/>
    </source>
</evidence>
<dbReference type="InterPro" id="IPR035992">
    <property type="entry name" value="Ricin_B-like_lectins"/>
</dbReference>
<feature type="domain" description="NlpC/P60" evidence="7">
    <location>
        <begin position="544"/>
        <end position="674"/>
    </location>
</feature>
<dbReference type="Pfam" id="PF00877">
    <property type="entry name" value="NLPC_P60"/>
    <property type="match status" value="1"/>
</dbReference>
<dbReference type="Proteomes" id="UP000287533">
    <property type="component" value="Unassembled WGS sequence"/>
</dbReference>
<dbReference type="Pfam" id="PF14200">
    <property type="entry name" value="RicinB_lectin_2"/>
    <property type="match status" value="1"/>
</dbReference>
<dbReference type="InterPro" id="IPR013207">
    <property type="entry name" value="LGFP"/>
</dbReference>
<protein>
    <submittedName>
        <fullName evidence="8">LGFP repeat-containing protein</fullName>
    </submittedName>
</protein>
<dbReference type="InterPro" id="IPR000064">
    <property type="entry name" value="NLP_P60_dom"/>
</dbReference>
<dbReference type="SUPFAM" id="SSF50370">
    <property type="entry name" value="Ricin B-like lectins"/>
    <property type="match status" value="1"/>
</dbReference>
<gene>
    <name evidence="8" type="ORF">D2E25_1011</name>
</gene>
<dbReference type="PROSITE" id="PS51935">
    <property type="entry name" value="NLPC_P60"/>
    <property type="match status" value="1"/>
</dbReference>
<dbReference type="InterPro" id="IPR051794">
    <property type="entry name" value="PG_Endopeptidase_C40"/>
</dbReference>
<feature type="region of interest" description="Disordered" evidence="5">
    <location>
        <begin position="40"/>
        <end position="135"/>
    </location>
</feature>
<keyword evidence="6" id="KW-0732">Signal</keyword>
<comment type="similarity">
    <text evidence="1">Belongs to the peptidase C40 family.</text>
</comment>
<dbReference type="Gene3D" id="2.80.10.50">
    <property type="match status" value="3"/>
</dbReference>
<dbReference type="Gene3D" id="3.90.1720.10">
    <property type="entry name" value="endopeptidase domain like (from Nostoc punctiforme)"/>
    <property type="match status" value="1"/>
</dbReference>
<dbReference type="PANTHER" id="PTHR47359">
    <property type="entry name" value="PEPTIDOGLYCAN DL-ENDOPEPTIDASE CWLO"/>
    <property type="match status" value="1"/>
</dbReference>
<dbReference type="GO" id="GO:0008234">
    <property type="term" value="F:cysteine-type peptidase activity"/>
    <property type="evidence" value="ECO:0007669"/>
    <property type="project" value="UniProtKB-KW"/>
</dbReference>
<keyword evidence="2" id="KW-0645">Protease</keyword>
<feature type="compositionally biased region" description="Low complexity" evidence="5">
    <location>
        <begin position="88"/>
        <end position="107"/>
    </location>
</feature>
<dbReference type="GO" id="GO:0006508">
    <property type="term" value="P:proteolysis"/>
    <property type="evidence" value="ECO:0007669"/>
    <property type="project" value="UniProtKB-KW"/>
</dbReference>
<dbReference type="Pfam" id="PF08310">
    <property type="entry name" value="LGFP"/>
    <property type="match status" value="4"/>
</dbReference>
<keyword evidence="3" id="KW-0378">Hydrolase</keyword>
<evidence type="ECO:0000256" key="4">
    <source>
        <dbReference type="ARBA" id="ARBA00022807"/>
    </source>
</evidence>
<dbReference type="AlphaFoldDB" id="A0A430FLT5"/>
<feature type="chain" id="PRO_5019196137" evidence="6">
    <location>
        <begin position="37"/>
        <end position="674"/>
    </location>
</feature>
<keyword evidence="4" id="KW-0788">Thiol protease</keyword>
<dbReference type="InterPro" id="IPR000772">
    <property type="entry name" value="Ricin_B_lectin"/>
</dbReference>
<evidence type="ECO:0000259" key="7">
    <source>
        <dbReference type="PROSITE" id="PS51935"/>
    </source>
</evidence>
<feature type="signal peptide" evidence="6">
    <location>
        <begin position="1"/>
        <end position="36"/>
    </location>
</feature>
<dbReference type="EMBL" id="QXGL01000002">
    <property type="protein sequence ID" value="RSX53688.1"/>
    <property type="molecule type" value="Genomic_DNA"/>
</dbReference>
<reference evidence="8 9" key="1">
    <citation type="submission" date="2018-09" db="EMBL/GenBank/DDBJ databases">
        <title>Characterization of the phylogenetic diversity of five novel species belonging to the genus Bifidobacterium.</title>
        <authorList>
            <person name="Lugli G.A."/>
            <person name="Duranti S."/>
            <person name="Milani C."/>
        </authorList>
    </citation>
    <scope>NUCLEOTIDE SEQUENCE [LARGE SCALE GENOMIC DNA]</scope>
    <source>
        <strain evidence="8 9">2034B</strain>
    </source>
</reference>
<dbReference type="PANTHER" id="PTHR47359:SF3">
    <property type="entry name" value="NLP_P60 DOMAIN-CONTAINING PROTEIN-RELATED"/>
    <property type="match status" value="1"/>
</dbReference>
<accession>A0A430FLT5</accession>
<feature type="compositionally biased region" description="Polar residues" evidence="5">
    <location>
        <begin position="109"/>
        <end position="135"/>
    </location>
</feature>
<dbReference type="InterPro" id="IPR038765">
    <property type="entry name" value="Papain-like_cys_pep_sf"/>
</dbReference>
<evidence type="ECO:0000256" key="3">
    <source>
        <dbReference type="ARBA" id="ARBA00022801"/>
    </source>
</evidence>
<dbReference type="SMART" id="SM00458">
    <property type="entry name" value="RICIN"/>
    <property type="match status" value="1"/>
</dbReference>
<evidence type="ECO:0000256" key="5">
    <source>
        <dbReference type="SAM" id="MobiDB-lite"/>
    </source>
</evidence>
<evidence type="ECO:0000256" key="2">
    <source>
        <dbReference type="ARBA" id="ARBA00022670"/>
    </source>
</evidence>
<feature type="compositionally biased region" description="Polar residues" evidence="5">
    <location>
        <begin position="40"/>
        <end position="87"/>
    </location>
</feature>
<proteinExistence type="inferred from homology"/>
<evidence type="ECO:0000313" key="9">
    <source>
        <dbReference type="Proteomes" id="UP000287533"/>
    </source>
</evidence>
<organism evidence="8 9">
    <name type="scientific">Bifidobacterium goeldii</name>
    <dbReference type="NCBI Taxonomy" id="2306975"/>
    <lineage>
        <taxon>Bacteria</taxon>
        <taxon>Bacillati</taxon>
        <taxon>Actinomycetota</taxon>
        <taxon>Actinomycetes</taxon>
        <taxon>Bifidobacteriales</taxon>
        <taxon>Bifidobacteriaceae</taxon>
        <taxon>Bifidobacterium</taxon>
    </lineage>
</organism>
<comment type="caution">
    <text evidence="8">The sequence shown here is derived from an EMBL/GenBank/DDBJ whole genome shotgun (WGS) entry which is preliminary data.</text>
</comment>
<dbReference type="SUPFAM" id="SSF54001">
    <property type="entry name" value="Cysteine proteinases"/>
    <property type="match status" value="1"/>
</dbReference>
<feature type="compositionally biased region" description="Polar residues" evidence="5">
    <location>
        <begin position="323"/>
        <end position="333"/>
    </location>
</feature>
<dbReference type="CDD" id="cd00161">
    <property type="entry name" value="beta-trefoil_Ricin-like"/>
    <property type="match status" value="1"/>
</dbReference>